<dbReference type="SUPFAM" id="SSF51126">
    <property type="entry name" value="Pectin lyase-like"/>
    <property type="match status" value="1"/>
</dbReference>
<evidence type="ECO:0000313" key="4">
    <source>
        <dbReference type="Proteomes" id="UP000464954"/>
    </source>
</evidence>
<dbReference type="Proteomes" id="UP000464954">
    <property type="component" value="Chromosome"/>
</dbReference>
<reference evidence="3 4" key="1">
    <citation type="submission" date="2020-01" db="EMBL/GenBank/DDBJ databases">
        <title>Ponticoccus aerotolerans gen. nov., sp. nov., an anaerobic bacterium and proposal of Ponticoccusceae fam. nov., Ponticoccusles ord. nov. and Ponticoccuse classis nov. in the phylum Kiritimatiellaeota.</title>
        <authorList>
            <person name="Zhou L.Y."/>
            <person name="Du Z.J."/>
        </authorList>
    </citation>
    <scope>NUCLEOTIDE SEQUENCE [LARGE SCALE GENOMIC DNA]</scope>
    <source>
        <strain evidence="3 4">S-5007</strain>
    </source>
</reference>
<dbReference type="RefSeq" id="WP_160629943.1">
    <property type="nucleotide sequence ID" value="NZ_CP047593.1"/>
</dbReference>
<protein>
    <recommendedName>
        <fullName evidence="2">Rhamnogalacturonase A/B/Epimerase-like pectate lyase domain-containing protein</fullName>
    </recommendedName>
</protein>
<keyword evidence="4" id="KW-1185">Reference proteome</keyword>
<dbReference type="Gene3D" id="2.160.20.10">
    <property type="entry name" value="Single-stranded right-handed beta-helix, Pectin lyase-like"/>
    <property type="match status" value="1"/>
</dbReference>
<organism evidence="3 4">
    <name type="scientific">Tichowtungia aerotolerans</name>
    <dbReference type="NCBI Taxonomy" id="2697043"/>
    <lineage>
        <taxon>Bacteria</taxon>
        <taxon>Pseudomonadati</taxon>
        <taxon>Kiritimatiellota</taxon>
        <taxon>Tichowtungiia</taxon>
        <taxon>Tichowtungiales</taxon>
        <taxon>Tichowtungiaceae</taxon>
        <taxon>Tichowtungia</taxon>
    </lineage>
</organism>
<feature type="signal peptide" evidence="1">
    <location>
        <begin position="1"/>
        <end position="20"/>
    </location>
</feature>
<sequence>MTLKSVLPVLFAVICLSARADFLSLNVTDYGATPVGGDDDAAAFQAAFDDLYAAGGGKLFIPAGSYCFNSRVEITGNNTSGARKITVQGEEGVRLFGNNSNGVFRFTYNTRHQQVNISDLSIIALIDDAGTAIEITSPPGGAQDKRVVTIENVSVRGQIEDSQYFNRGLVVTGLYRPLIKNCSISRSTVPDMSNTSSNFLPEVGIDVSDCYAPVIQGCTVKGAYTAYRYSTTDGSSPEDGAVMESVADYCRIGIMFHQNNDGVEPTFWVTDCDIQARDIGVWVKGRRICHITDNHLRQLSISHPVYDVQFDRVHLGFVLRNVFHGALTSARKNVVIDEMGSTIIIKENTLSGPSAEALQINAAAENILTQ</sequence>
<dbReference type="KEGG" id="taer:GT409_15425"/>
<feature type="domain" description="Rhamnogalacturonase A/B/Epimerase-like pectate lyase" evidence="2">
    <location>
        <begin position="25"/>
        <end position="222"/>
    </location>
</feature>
<proteinExistence type="predicted"/>
<dbReference type="InterPro" id="IPR012334">
    <property type="entry name" value="Pectin_lyas_fold"/>
</dbReference>
<feature type="chain" id="PRO_5026668902" description="Rhamnogalacturonase A/B/Epimerase-like pectate lyase domain-containing protein" evidence="1">
    <location>
        <begin position="21"/>
        <end position="370"/>
    </location>
</feature>
<dbReference type="InterPro" id="IPR011050">
    <property type="entry name" value="Pectin_lyase_fold/virulence"/>
</dbReference>
<evidence type="ECO:0000256" key="1">
    <source>
        <dbReference type="SAM" id="SignalP"/>
    </source>
</evidence>
<dbReference type="Pfam" id="PF12708">
    <property type="entry name" value="Pect-lyase_RHGA_epim"/>
    <property type="match status" value="1"/>
</dbReference>
<gene>
    <name evidence="3" type="ORF">GT409_15425</name>
</gene>
<keyword evidence="1" id="KW-0732">Signal</keyword>
<evidence type="ECO:0000313" key="3">
    <source>
        <dbReference type="EMBL" id="QHI70771.1"/>
    </source>
</evidence>
<accession>A0A6P1MAB2</accession>
<name>A0A6P1MAB2_9BACT</name>
<dbReference type="EMBL" id="CP047593">
    <property type="protein sequence ID" value="QHI70771.1"/>
    <property type="molecule type" value="Genomic_DNA"/>
</dbReference>
<evidence type="ECO:0000259" key="2">
    <source>
        <dbReference type="Pfam" id="PF12708"/>
    </source>
</evidence>
<dbReference type="AlphaFoldDB" id="A0A6P1MAB2"/>
<dbReference type="InterPro" id="IPR024535">
    <property type="entry name" value="RHGA/B-epi-like_pectate_lyase"/>
</dbReference>